<reference evidence="9 10" key="1">
    <citation type="submission" date="2021-08" db="EMBL/GenBank/DDBJ databases">
        <title>Caldovatus sediminis gen. nov., sp. nov., a moderately thermophilic bacterium isolated from a hot spring.</title>
        <authorList>
            <person name="Hu C.-J."/>
            <person name="Li W.-J."/>
            <person name="Xian W.-D."/>
        </authorList>
    </citation>
    <scope>NUCLEOTIDE SEQUENCE [LARGE SCALE GENOMIC DNA]</scope>
    <source>
        <strain evidence="9 10">SYSU G05006</strain>
    </source>
</reference>
<feature type="transmembrane region" description="Helical" evidence="8">
    <location>
        <begin position="203"/>
        <end position="222"/>
    </location>
</feature>
<feature type="transmembrane region" description="Helical" evidence="8">
    <location>
        <begin position="422"/>
        <end position="442"/>
    </location>
</feature>
<dbReference type="EMBL" id="JAHZUY010000044">
    <property type="protein sequence ID" value="MBW8270563.1"/>
    <property type="molecule type" value="Genomic_DNA"/>
</dbReference>
<sequence>MPSDRALPPAPPPAPEAADPPGRHGLLRRLGPGLVTGAADDDPSGLGTYTQIGARFGYALGWTLLLSWPLMAAIQEACARIGCITGQGLAGALRRHAPGWALWPAVALLVVANVVNLAADLGAMAAAASGLVVGGPRWLWAVAFGLLCVWVPAWLDYRRYAATLRWLTLALLAYPAVALLAGVEWRAALTGLALPRLPGGWDALEALVAVLGTTISPYLFFWQASLEAEERRARTGGSAGGTEPPAALRAELRRIRFDTVAGMGISNLVGWFVVVAAAATLHAAGRHEIGTVAEAAEALRPLAGDAAGLLFALGLIGTGMLALPAFAASIAYAVEEAAGWREQGGLDRPFRKARGFYALMALVVAMGGVAEPLGLDPVRALYWAAVVNGLLAPPLMAAVMWLSDDPRVVGPECRLPGWLRLLGWLATLAMGAAAAALVLAWLR</sequence>
<evidence type="ECO:0000256" key="1">
    <source>
        <dbReference type="ARBA" id="ARBA00004141"/>
    </source>
</evidence>
<comment type="subcellular location">
    <subcellularLocation>
        <location evidence="1">Membrane</location>
        <topology evidence="1">Multi-pass membrane protein</topology>
    </subcellularLocation>
</comment>
<evidence type="ECO:0000256" key="8">
    <source>
        <dbReference type="SAM" id="Phobius"/>
    </source>
</evidence>
<name>A0ABS7F4W8_9PROT</name>
<feature type="transmembrane region" description="Helical" evidence="8">
    <location>
        <begin position="355"/>
        <end position="375"/>
    </location>
</feature>
<evidence type="ECO:0000256" key="7">
    <source>
        <dbReference type="SAM" id="MobiDB-lite"/>
    </source>
</evidence>
<evidence type="ECO:0000313" key="9">
    <source>
        <dbReference type="EMBL" id="MBW8270563.1"/>
    </source>
</evidence>
<feature type="transmembrane region" description="Helical" evidence="8">
    <location>
        <begin position="138"/>
        <end position="157"/>
    </location>
</feature>
<keyword evidence="10" id="KW-1185">Reference proteome</keyword>
<evidence type="ECO:0000256" key="2">
    <source>
        <dbReference type="ARBA" id="ARBA00022448"/>
    </source>
</evidence>
<protein>
    <submittedName>
        <fullName evidence="9">Divalent metal cation transporter</fullName>
    </submittedName>
</protein>
<keyword evidence="6 8" id="KW-0472">Membrane</keyword>
<keyword evidence="5 8" id="KW-1133">Transmembrane helix</keyword>
<keyword evidence="4" id="KW-0769">Symport</keyword>
<feature type="transmembrane region" description="Helical" evidence="8">
    <location>
        <begin position="164"/>
        <end position="183"/>
    </location>
</feature>
<proteinExistence type="predicted"/>
<evidence type="ECO:0000256" key="5">
    <source>
        <dbReference type="ARBA" id="ARBA00022989"/>
    </source>
</evidence>
<dbReference type="PANTHER" id="PTHR11706:SF33">
    <property type="entry name" value="NATURAL RESISTANCE-ASSOCIATED MACROPHAGE PROTEIN 2"/>
    <property type="match status" value="1"/>
</dbReference>
<dbReference type="Proteomes" id="UP001519924">
    <property type="component" value="Unassembled WGS sequence"/>
</dbReference>
<accession>A0ABS7F4W8</accession>
<feature type="transmembrane region" description="Helical" evidence="8">
    <location>
        <begin position="100"/>
        <end position="118"/>
    </location>
</feature>
<dbReference type="PANTHER" id="PTHR11706">
    <property type="entry name" value="SOLUTE CARRIER PROTEIN FAMILY 11 MEMBER"/>
    <property type="match status" value="1"/>
</dbReference>
<feature type="transmembrane region" description="Helical" evidence="8">
    <location>
        <begin position="309"/>
        <end position="334"/>
    </location>
</feature>
<organism evidence="9 10">
    <name type="scientific">Caldovatus aquaticus</name>
    <dbReference type="NCBI Taxonomy" id="2865671"/>
    <lineage>
        <taxon>Bacteria</taxon>
        <taxon>Pseudomonadati</taxon>
        <taxon>Pseudomonadota</taxon>
        <taxon>Alphaproteobacteria</taxon>
        <taxon>Acetobacterales</taxon>
        <taxon>Roseomonadaceae</taxon>
        <taxon>Caldovatus</taxon>
    </lineage>
</organism>
<evidence type="ECO:0000256" key="4">
    <source>
        <dbReference type="ARBA" id="ARBA00022847"/>
    </source>
</evidence>
<evidence type="ECO:0000256" key="3">
    <source>
        <dbReference type="ARBA" id="ARBA00022692"/>
    </source>
</evidence>
<comment type="caution">
    <text evidence="9">The sequence shown here is derived from an EMBL/GenBank/DDBJ whole genome shotgun (WGS) entry which is preliminary data.</text>
</comment>
<feature type="transmembrane region" description="Helical" evidence="8">
    <location>
        <begin position="381"/>
        <end position="402"/>
    </location>
</feature>
<dbReference type="InterPro" id="IPR001046">
    <property type="entry name" value="NRAMP_fam"/>
</dbReference>
<feature type="transmembrane region" description="Helical" evidence="8">
    <location>
        <begin position="259"/>
        <end position="281"/>
    </location>
</feature>
<keyword evidence="2" id="KW-0813">Transport</keyword>
<evidence type="ECO:0000313" key="10">
    <source>
        <dbReference type="Proteomes" id="UP001519924"/>
    </source>
</evidence>
<dbReference type="Pfam" id="PF01566">
    <property type="entry name" value="Nramp"/>
    <property type="match status" value="1"/>
</dbReference>
<gene>
    <name evidence="9" type="ORF">K1J50_13845</name>
</gene>
<evidence type="ECO:0000256" key="6">
    <source>
        <dbReference type="ARBA" id="ARBA00023136"/>
    </source>
</evidence>
<keyword evidence="3 8" id="KW-0812">Transmembrane</keyword>
<feature type="region of interest" description="Disordered" evidence="7">
    <location>
        <begin position="1"/>
        <end position="23"/>
    </location>
</feature>